<dbReference type="SMR" id="A0ABC7ZI49"/>
<keyword evidence="1" id="KW-0472">Membrane</keyword>
<accession>A0ABC7ZI49</accession>
<dbReference type="KEGG" id="mgx:CM1_01430"/>
<feature type="transmembrane region" description="Helical" evidence="1">
    <location>
        <begin position="586"/>
        <end position="610"/>
    </location>
</feature>
<dbReference type="RefSeq" id="WP_010869388.1">
    <property type="nucleotide sequence ID" value="NC_018497.1"/>
</dbReference>
<dbReference type="GeneID" id="99647097"/>
<protein>
    <submittedName>
        <fullName evidence="2">Uncharacterized protein</fullName>
    </submittedName>
</protein>
<keyword evidence="1" id="KW-1133">Transmembrane helix</keyword>
<proteinExistence type="predicted"/>
<evidence type="ECO:0000313" key="2">
    <source>
        <dbReference type="EMBL" id="AFQ04063.1"/>
    </source>
</evidence>
<dbReference type="NCBIfam" id="NF045750">
    <property type="entry name" value="MPN338"/>
    <property type="match status" value="1"/>
</dbReference>
<dbReference type="Proteomes" id="UP000005254">
    <property type="component" value="Chromosome"/>
</dbReference>
<reference evidence="2 3" key="1">
    <citation type="journal article" date="2012" name="J. Bacteriol.">
        <title>Draft Genome Sequences of Four Axenic Mycoplasma genitalium Strains Isolated from Denmark, Japan, and Australia.</title>
        <authorList>
            <person name="McGowin C.L."/>
            <person name="Ma L."/>
            <person name="Jensen J.S."/>
            <person name="Mancuso M.M."/>
            <person name="Hamasuna R."/>
            <person name="Adegboye D."/>
            <person name="Martin D.H."/>
        </authorList>
    </citation>
    <scope>NUCLEOTIDE SEQUENCE [LARGE SCALE GENOMIC DNA]</scope>
    <source>
        <strain evidence="2 3">M6320</strain>
    </source>
</reference>
<dbReference type="InterPro" id="IPR054979">
    <property type="entry name" value="MPN337"/>
</dbReference>
<dbReference type="AlphaFoldDB" id="A0ABC7ZI49"/>
<keyword evidence="1" id="KW-0812">Transmembrane</keyword>
<organism evidence="2 3">
    <name type="scientific">Mycoplasmoides genitalium M6320</name>
    <dbReference type="NCBI Taxonomy" id="662945"/>
    <lineage>
        <taxon>Bacteria</taxon>
        <taxon>Bacillati</taxon>
        <taxon>Mycoplasmatota</taxon>
        <taxon>Mycoplasmoidales</taxon>
        <taxon>Mycoplasmoidaceae</taxon>
        <taxon>Mycoplasmoides</taxon>
    </lineage>
</organism>
<name>A0ABC7ZI49_MYCGT</name>
<feature type="transmembrane region" description="Helical" evidence="1">
    <location>
        <begin position="542"/>
        <end position="566"/>
    </location>
</feature>
<dbReference type="NCBIfam" id="NF045749">
    <property type="entry name" value="MPN337"/>
    <property type="match status" value="1"/>
</dbReference>
<evidence type="ECO:0000313" key="3">
    <source>
        <dbReference type="Proteomes" id="UP000005254"/>
    </source>
</evidence>
<evidence type="ECO:0000256" key="1">
    <source>
        <dbReference type="SAM" id="Phobius"/>
    </source>
</evidence>
<gene>
    <name evidence="2" type="ORF">CM1_01430</name>
</gene>
<sequence>MIQKEMEIYNLFTFQIDLDKKLLFEKSNDQKNYSKIRTHYFKHKFKNKSAVFLNKNLIKNSLNKVLLNFSDFVSGAGIDTVFNQIIDEDPEVLNYLKQVKKDLSKENNATSQLTFNVTINPKNTLANFFEGFNIYLHFNEENNTVIGSFSLQWHIKKTDLFSETKNIAINNLIHTFCKNNMHEISFMQIINCFSKTKINKHGEIVLKSCAFKQKWQNVVAEKYPFSTASKDLEKINDFFDALFVMLLLVCHLNKNLLWLCEKTDFFEWKPSQKTALFKANDSGAYLARMLLFLNDWYNENQAITTADIENVNEVEDIGKLVEKYSTNQPQKLSLNSTVYVLQTKQKQFFLKNDFFFNNNEAKLFFLITMKPNVFGLDDTAIANNLNLKKISDFFKEIDFNDEDILNDFKQEQEKLLVRRTFNQLLFMNKNTEILSVVNDKQKSVIHNIVWTITYSKAIMLKAFDYSKAFEKNRTSDPSLLRSNLTVINRLRYLSEYFQNASLKYDLLYTKAKQYMQIDKFINDMIRKVNHEDEIFGKFKERIYLSLGIISAVVFGIVEFFNCVWTILTVSQEVVDKSVLDPRNIIFISIGTILVLFLLVTILVFMTRRLYLFEINKKHKN</sequence>
<dbReference type="EMBL" id="CP003772">
    <property type="protein sequence ID" value="AFQ04063.1"/>
    <property type="molecule type" value="Genomic_DNA"/>
</dbReference>